<dbReference type="GeneID" id="68119050"/>
<dbReference type="VEuPathDB" id="AmoebaDB:FDP41_011835"/>
<proteinExistence type="predicted"/>
<dbReference type="InterPro" id="IPR036047">
    <property type="entry name" value="F-box-like_dom_sf"/>
</dbReference>
<protein>
    <recommendedName>
        <fullName evidence="4">F-box domain-containing protein</fullName>
    </recommendedName>
</protein>
<dbReference type="RefSeq" id="XP_044566687.1">
    <property type="nucleotide sequence ID" value="XM_044702288.1"/>
</dbReference>
<name>A0A6A5C668_NAEFO</name>
<dbReference type="VEuPathDB" id="AmoebaDB:NF0049920"/>
<feature type="compositionally biased region" description="Acidic residues" evidence="1">
    <location>
        <begin position="17"/>
        <end position="64"/>
    </location>
</feature>
<dbReference type="AlphaFoldDB" id="A0A6A5C668"/>
<dbReference type="Proteomes" id="UP000444721">
    <property type="component" value="Unassembled WGS sequence"/>
</dbReference>
<reference evidence="2 3" key="1">
    <citation type="journal article" date="2019" name="Sci. Rep.">
        <title>Nanopore sequencing improves the draft genome of the human pathogenic amoeba Naegleria fowleri.</title>
        <authorList>
            <person name="Liechti N."/>
            <person name="Schurch N."/>
            <person name="Bruggmann R."/>
            <person name="Wittwer M."/>
        </authorList>
    </citation>
    <scope>NUCLEOTIDE SEQUENCE [LARGE SCALE GENOMIC DNA]</scope>
    <source>
        <strain evidence="2 3">ATCC 30894</strain>
    </source>
</reference>
<dbReference type="Gene3D" id="2.30.320.10">
    <property type="entry name" value="YwqG-like"/>
    <property type="match status" value="1"/>
</dbReference>
<dbReference type="SUPFAM" id="SSF103032">
    <property type="entry name" value="Hypothetical protein YwqG"/>
    <property type="match status" value="1"/>
</dbReference>
<comment type="caution">
    <text evidence="2">The sequence shown here is derived from an EMBL/GenBank/DDBJ whole genome shotgun (WGS) entry which is preliminary data.</text>
</comment>
<dbReference type="EMBL" id="VFQX01000012">
    <property type="protein sequence ID" value="KAF0981974.1"/>
    <property type="molecule type" value="Genomic_DNA"/>
</dbReference>
<feature type="compositionally biased region" description="Polar residues" evidence="1">
    <location>
        <begin position="1"/>
        <end position="11"/>
    </location>
</feature>
<evidence type="ECO:0000313" key="3">
    <source>
        <dbReference type="Proteomes" id="UP000444721"/>
    </source>
</evidence>
<dbReference type="InterPro" id="IPR035948">
    <property type="entry name" value="YwqG-like_sf"/>
</dbReference>
<gene>
    <name evidence="2" type="ORF">FDP41_011835</name>
</gene>
<evidence type="ECO:0000313" key="2">
    <source>
        <dbReference type="EMBL" id="KAF0981974.1"/>
    </source>
</evidence>
<dbReference type="VEuPathDB" id="AmoebaDB:NfTy_022050"/>
<feature type="region of interest" description="Disordered" evidence="1">
    <location>
        <begin position="1"/>
        <end position="66"/>
    </location>
</feature>
<organism evidence="2 3">
    <name type="scientific">Naegleria fowleri</name>
    <name type="common">Brain eating amoeba</name>
    <dbReference type="NCBI Taxonomy" id="5763"/>
    <lineage>
        <taxon>Eukaryota</taxon>
        <taxon>Discoba</taxon>
        <taxon>Heterolobosea</taxon>
        <taxon>Tetramitia</taxon>
        <taxon>Eutetramitia</taxon>
        <taxon>Vahlkampfiidae</taxon>
        <taxon>Naegleria</taxon>
    </lineage>
</organism>
<evidence type="ECO:0000256" key="1">
    <source>
        <dbReference type="SAM" id="MobiDB-lite"/>
    </source>
</evidence>
<dbReference type="SUPFAM" id="SSF81383">
    <property type="entry name" value="F-box domain"/>
    <property type="match status" value="1"/>
</dbReference>
<dbReference type="OMA" id="DITELFC"/>
<dbReference type="OrthoDB" id="10258786at2759"/>
<sequence length="782" mass="91962">MSHSQTEQQQLPIEATRDEEDSDSWETEEESEENEDDYEEDFDDEEDSEDYDDEEEEEDFDDGEVHDVICFSESMDATEYEQKIKTKGAIILQHPEEFFRMCIFNNEGKFKNEEELVRCTTLLNKRKSKEECENILNEEEKKIIAADPYSYTIVLVTSKEDYKKKTPITQLASFLLEYSDTLNGAIVNVKFLDEYFDSRHHADHIIYSDDNDFTIGLPFQSYSHPVLLLYGREQSKNEMIEYFKEHEVTVLSKEVYDSQSVLLGDCTIILSDDFFLKKPEELTLEEIDILHFYIHTNGITFSRTKELFDECKDVSTDDYDSCEEMLRRSGYFNQVYNFSVFKKRKDRRHLLDNKEVEAYSQDLASLPAVPEHQRLSIKIPNEIFYHIIQFMLPSEILQLRLLNNLSNIMCLQDFVWKQVCYHTAKRFKQFLSPFLEDKIYDMPYFLIYRNYINPLLIDLKYIHRVFDLPLVDKKLLEESISTALFIDTSLCKDEDIPIGSTKMGGAYDMPSNFDTQNIVDHSLLLQLNLEEDQKGGLFGLSYHNLSKRLKSNTWIPKTGVMYFFYKMDSEAKVFYFNGPISKLTRFGSGLEKSTFRVKFYEALEVKDYSEMQFTTDFLKFEEEYSEDLSSSLAQFIHAPYIQYEPHKLFGQCPVVPKEDFSDYDNGTDSSSEDDEEEDTYGYLDLNEFLFPLLQLSKDSKIQENNILAFEDQADINFLVEGEPEHFVFDKDSSWKKVLDCGDGHGLFQLDETFHFSYGITERIFNKFKKLGKEKMVKKRSEM</sequence>
<evidence type="ECO:0008006" key="4">
    <source>
        <dbReference type="Google" id="ProtNLM"/>
    </source>
</evidence>
<accession>A0A6A5C668</accession>
<keyword evidence="3" id="KW-1185">Reference proteome</keyword>